<evidence type="ECO:0000313" key="3">
    <source>
        <dbReference type="Proteomes" id="UP001595916"/>
    </source>
</evidence>
<name>A0ABV9QR31_9FIRM</name>
<gene>
    <name evidence="2" type="ORF">ACFO4R_08320</name>
</gene>
<reference evidence="3" key="1">
    <citation type="journal article" date="2019" name="Int. J. Syst. Evol. Microbiol.">
        <title>The Global Catalogue of Microorganisms (GCM) 10K type strain sequencing project: providing services to taxonomists for standard genome sequencing and annotation.</title>
        <authorList>
            <consortium name="The Broad Institute Genomics Platform"/>
            <consortium name="The Broad Institute Genome Sequencing Center for Infectious Disease"/>
            <person name="Wu L."/>
            <person name="Ma J."/>
        </authorList>
    </citation>
    <scope>NUCLEOTIDE SEQUENCE [LARGE SCALE GENOMIC DNA]</scope>
    <source>
        <strain evidence="3">CCUG 46385</strain>
    </source>
</reference>
<evidence type="ECO:0000313" key="2">
    <source>
        <dbReference type="EMBL" id="MFC4805086.1"/>
    </source>
</evidence>
<accession>A0ABV9QR31</accession>
<dbReference type="Proteomes" id="UP001595916">
    <property type="component" value="Unassembled WGS sequence"/>
</dbReference>
<dbReference type="Pfam" id="PF18475">
    <property type="entry name" value="PIN7"/>
    <property type="match status" value="1"/>
</dbReference>
<dbReference type="EMBL" id="JBHSHL010000033">
    <property type="protein sequence ID" value="MFC4805086.1"/>
    <property type="molecule type" value="Genomic_DNA"/>
</dbReference>
<keyword evidence="3" id="KW-1185">Reference proteome</keyword>
<sequence>MNYYLVDYENVRTQGLNGVNKLSEEDIVCIFYTEHADSLTFGLHRRLNESKATILFRRVIAGYKNALDFQLSSYLGYIICENAENQYDYCIVSQDKGYESLVDYWKKRKVNVSLVTNVVKQKEQASEDKAETQEDALSPCEKVAEEYSRDNTASEEQTADLPKDTPVVSATAKPEIQKNSQTQAEELLFFDKMIRDYLQSDIVSKQQTAEDTVISTTTKQEVQNNSQTQTEEQLFLNKVLKEYFQSDIVLEEKETVPASDTSVVPVTVQQKKRTMDNDLEKQVAKLLKDKSDAPAVTKILQNCKTKMELNNALMKKFPSKDHKKSSEIYTALKPLIADKKGN</sequence>
<feature type="domain" description="PIN-like" evidence="1">
    <location>
        <begin position="5"/>
        <end position="108"/>
    </location>
</feature>
<organism evidence="2 3">
    <name type="scientific">Filifactor villosus</name>
    <dbReference type="NCBI Taxonomy" id="29374"/>
    <lineage>
        <taxon>Bacteria</taxon>
        <taxon>Bacillati</taxon>
        <taxon>Bacillota</taxon>
        <taxon>Clostridia</taxon>
        <taxon>Peptostreptococcales</taxon>
        <taxon>Filifactoraceae</taxon>
        <taxon>Filifactor</taxon>
    </lineage>
</organism>
<dbReference type="RefSeq" id="WP_379788624.1">
    <property type="nucleotide sequence ID" value="NZ_JBHSHL010000033.1"/>
</dbReference>
<protein>
    <submittedName>
        <fullName evidence="2">PIN domain-containing protein</fullName>
    </submittedName>
</protein>
<evidence type="ECO:0000259" key="1">
    <source>
        <dbReference type="Pfam" id="PF18475"/>
    </source>
</evidence>
<dbReference type="InterPro" id="IPR041494">
    <property type="entry name" value="PIN7"/>
</dbReference>
<comment type="caution">
    <text evidence="2">The sequence shown here is derived from an EMBL/GenBank/DDBJ whole genome shotgun (WGS) entry which is preliminary data.</text>
</comment>
<proteinExistence type="predicted"/>